<evidence type="ECO:0000256" key="1">
    <source>
        <dbReference type="SAM" id="MobiDB-lite"/>
    </source>
</evidence>
<evidence type="ECO:0000313" key="3">
    <source>
        <dbReference type="Proteomes" id="UP001499986"/>
    </source>
</evidence>
<name>A0ABP5VYB6_9ACTN</name>
<organism evidence="2 3">
    <name type="scientific">Streptomyces coeruleofuscus</name>
    <dbReference type="NCBI Taxonomy" id="66879"/>
    <lineage>
        <taxon>Bacteria</taxon>
        <taxon>Bacillati</taxon>
        <taxon>Actinomycetota</taxon>
        <taxon>Actinomycetes</taxon>
        <taxon>Kitasatosporales</taxon>
        <taxon>Streptomycetaceae</taxon>
        <taxon>Streptomyces</taxon>
    </lineage>
</organism>
<gene>
    <name evidence="2" type="ORF">GCM10010255_58660</name>
</gene>
<protein>
    <submittedName>
        <fullName evidence="2">Uncharacterized protein</fullName>
    </submittedName>
</protein>
<comment type="caution">
    <text evidence="2">The sequence shown here is derived from an EMBL/GenBank/DDBJ whole genome shotgun (WGS) entry which is preliminary data.</text>
</comment>
<evidence type="ECO:0000313" key="2">
    <source>
        <dbReference type="EMBL" id="GAA2413391.1"/>
    </source>
</evidence>
<dbReference type="EMBL" id="BAAASE010000008">
    <property type="protein sequence ID" value="GAA2413391.1"/>
    <property type="molecule type" value="Genomic_DNA"/>
</dbReference>
<reference evidence="3" key="1">
    <citation type="journal article" date="2019" name="Int. J. Syst. Evol. Microbiol.">
        <title>The Global Catalogue of Microorganisms (GCM) 10K type strain sequencing project: providing services to taxonomists for standard genome sequencing and annotation.</title>
        <authorList>
            <consortium name="The Broad Institute Genomics Platform"/>
            <consortium name="The Broad Institute Genome Sequencing Center for Infectious Disease"/>
            <person name="Wu L."/>
            <person name="Ma J."/>
        </authorList>
    </citation>
    <scope>NUCLEOTIDE SEQUENCE [LARGE SCALE GENOMIC DNA]</scope>
    <source>
        <strain evidence="3">JCM 4358</strain>
    </source>
</reference>
<sequence>MRRLSAMRLPGHAGGIRGKGARRQRNRERPGMGRASTGRTRMAFRTAVVPLMSHL</sequence>
<feature type="region of interest" description="Disordered" evidence="1">
    <location>
        <begin position="1"/>
        <end position="38"/>
    </location>
</feature>
<accession>A0ABP5VYB6</accession>
<proteinExistence type="predicted"/>
<dbReference type="Proteomes" id="UP001499986">
    <property type="component" value="Unassembled WGS sequence"/>
</dbReference>
<keyword evidence="3" id="KW-1185">Reference proteome</keyword>